<accession>A0A484FE44</accession>
<dbReference type="AlphaFoldDB" id="A0A484FE44"/>
<keyword evidence="2" id="KW-1185">Reference proteome</keyword>
<evidence type="ECO:0000313" key="2">
    <source>
        <dbReference type="Proteomes" id="UP000014480"/>
    </source>
</evidence>
<organism evidence="1 2">
    <name type="scientific">Colletotrichum orbiculare (strain 104-T / ATCC 96160 / CBS 514.97 / LARS 414 / MAFF 240422)</name>
    <name type="common">Cucumber anthracnose fungus</name>
    <name type="synonym">Colletotrichum lagenarium</name>
    <dbReference type="NCBI Taxonomy" id="1213857"/>
    <lineage>
        <taxon>Eukaryota</taxon>
        <taxon>Fungi</taxon>
        <taxon>Dikarya</taxon>
        <taxon>Ascomycota</taxon>
        <taxon>Pezizomycotina</taxon>
        <taxon>Sordariomycetes</taxon>
        <taxon>Hypocreomycetidae</taxon>
        <taxon>Glomerellales</taxon>
        <taxon>Glomerellaceae</taxon>
        <taxon>Colletotrichum</taxon>
        <taxon>Colletotrichum orbiculare species complex</taxon>
    </lineage>
</organism>
<reference evidence="2" key="1">
    <citation type="journal article" date="2013" name="New Phytol.">
        <title>Comparative genomic and transcriptomic analyses reveal the hemibiotrophic stage shift of Colletotrichum fungi.</title>
        <authorList>
            <person name="Gan P."/>
            <person name="Ikeda K."/>
            <person name="Irieda H."/>
            <person name="Narusaka M."/>
            <person name="O'Connell R.J."/>
            <person name="Narusaka Y."/>
            <person name="Takano Y."/>
            <person name="Kubo Y."/>
            <person name="Shirasu K."/>
        </authorList>
    </citation>
    <scope>NUCLEOTIDE SEQUENCE [LARGE SCALE GENOMIC DNA]</scope>
    <source>
        <strain evidence="2">104-T / ATCC 96160 / CBS 514.97 / LARS 414 / MAFF 240422</strain>
    </source>
</reference>
<dbReference type="STRING" id="1213857.A0A484FE44"/>
<dbReference type="OrthoDB" id="4842778at2759"/>
<sequence>MDASALSYHGRDGLPISVSGMEYSIPFRPSPAVSEIASPASEAPAPTISNAELIRVQKYLKFPGFVFTELVITDKDISLAIALQTDHDIQKPDSPSLPMNPRDMLYHVSLQVEAVFSAAIGVLYANHEVRSSTPVMWQKVQRVLGKRNSVWKTDVSARQIHGLVKTYVTARMAYFGHTDTEEILPPIHVQYWRLLKTVDRWIALSTARTSVTESLMFRAKIKWMAPYKIRKDPQAGTPIADTSSLPSRCGTQIDNPSQAHWGSIINSIPGLQLYATDTGPNVAVHALRVPNTPEIYEMLSRAFSSQDKRYRKPSKTVARRTSELLSAAFHVMDKIEKNKEMEGFVKPRDIWPAALDHLHQHRQWEFFHKCPYEIELALNHLYAARKLYLKQNPGI</sequence>
<comment type="caution">
    <text evidence="1">The sequence shown here is derived from an EMBL/GenBank/DDBJ whole genome shotgun (WGS) entry which is preliminary data.</text>
</comment>
<reference evidence="2" key="2">
    <citation type="journal article" date="2019" name="Mol. Plant Microbe Interact.">
        <title>Genome sequence resources for four phytopathogenic fungi from the Colletotrichum orbiculare species complex.</title>
        <authorList>
            <person name="Gan P."/>
            <person name="Tsushima A."/>
            <person name="Narusaka M."/>
            <person name="Narusaka Y."/>
            <person name="Takano Y."/>
            <person name="Kubo Y."/>
            <person name="Shirasu K."/>
        </authorList>
    </citation>
    <scope>GENOME REANNOTATION</scope>
    <source>
        <strain evidence="2">104-T / ATCC 96160 / CBS 514.97 / LARS 414 / MAFF 240422</strain>
    </source>
</reference>
<proteinExistence type="predicted"/>
<gene>
    <name evidence="1" type="ORF">Cob_v010199</name>
</gene>
<dbReference type="Proteomes" id="UP000014480">
    <property type="component" value="Unassembled WGS sequence"/>
</dbReference>
<dbReference type="EMBL" id="AMCV02000033">
    <property type="protein sequence ID" value="TDZ16689.1"/>
    <property type="molecule type" value="Genomic_DNA"/>
</dbReference>
<protein>
    <submittedName>
        <fullName evidence="1">Uncharacterized protein</fullName>
    </submittedName>
</protein>
<name>A0A484FE44_COLOR</name>
<evidence type="ECO:0000313" key="1">
    <source>
        <dbReference type="EMBL" id="TDZ16689.1"/>
    </source>
</evidence>